<dbReference type="PANTHER" id="PTHR23358:SF6">
    <property type="entry name" value="METHYLCYTOSINE DIOXYGENASE TET"/>
    <property type="match status" value="1"/>
</dbReference>
<reference evidence="14 15" key="1">
    <citation type="journal article" date="2017" name="PLoS Biol.">
        <title>The sea cucumber genome provides insights into morphological evolution and visceral regeneration.</title>
        <authorList>
            <person name="Zhang X."/>
            <person name="Sun L."/>
            <person name="Yuan J."/>
            <person name="Sun Y."/>
            <person name="Gao Y."/>
            <person name="Zhang L."/>
            <person name="Li S."/>
            <person name="Dai H."/>
            <person name="Hamel J.F."/>
            <person name="Liu C."/>
            <person name="Yu Y."/>
            <person name="Liu S."/>
            <person name="Lin W."/>
            <person name="Guo K."/>
            <person name="Jin S."/>
            <person name="Xu P."/>
            <person name="Storey K.B."/>
            <person name="Huan P."/>
            <person name="Zhang T."/>
            <person name="Zhou Y."/>
            <person name="Zhang J."/>
            <person name="Lin C."/>
            <person name="Li X."/>
            <person name="Xing L."/>
            <person name="Huo D."/>
            <person name="Sun M."/>
            <person name="Wang L."/>
            <person name="Mercier A."/>
            <person name="Li F."/>
            <person name="Yang H."/>
            <person name="Xiang J."/>
        </authorList>
    </citation>
    <scope>NUCLEOTIDE SEQUENCE [LARGE SCALE GENOMIC DNA]</scope>
    <source>
        <strain evidence="14">Shaxun</strain>
        <tissue evidence="14">Muscle</tissue>
    </source>
</reference>
<evidence type="ECO:0000256" key="6">
    <source>
        <dbReference type="ARBA" id="ARBA00022964"/>
    </source>
</evidence>
<evidence type="ECO:0000256" key="7">
    <source>
        <dbReference type="ARBA" id="ARBA00023002"/>
    </source>
</evidence>
<evidence type="ECO:0000313" key="14">
    <source>
        <dbReference type="EMBL" id="PIK45794.1"/>
    </source>
</evidence>
<organism evidence="14 15">
    <name type="scientific">Stichopus japonicus</name>
    <name type="common">Sea cucumber</name>
    <dbReference type="NCBI Taxonomy" id="307972"/>
    <lineage>
        <taxon>Eukaryota</taxon>
        <taxon>Metazoa</taxon>
        <taxon>Echinodermata</taxon>
        <taxon>Eleutherozoa</taxon>
        <taxon>Echinozoa</taxon>
        <taxon>Holothuroidea</taxon>
        <taxon>Aspidochirotacea</taxon>
        <taxon>Aspidochirotida</taxon>
        <taxon>Stichopodidae</taxon>
        <taxon>Apostichopus</taxon>
    </lineage>
</organism>
<keyword evidence="8 11" id="KW-0408">Iron</keyword>
<dbReference type="GO" id="GO:0070579">
    <property type="term" value="F:DNA 5-methylcytosine dioxygenase activity"/>
    <property type="evidence" value="ECO:0007669"/>
    <property type="project" value="UniProtKB-UniRule"/>
</dbReference>
<dbReference type="InterPro" id="IPR040175">
    <property type="entry name" value="TET1/2/3"/>
</dbReference>
<dbReference type="OrthoDB" id="8854879at2759"/>
<keyword evidence="3" id="KW-0158">Chromosome</keyword>
<dbReference type="GO" id="GO:0141166">
    <property type="term" value="P:chromosomal 5-methylcytosine DNA demethylation pathway"/>
    <property type="evidence" value="ECO:0007669"/>
    <property type="project" value="UniProtKB-UniRule"/>
</dbReference>
<keyword evidence="15" id="KW-1185">Reference proteome</keyword>
<feature type="region of interest" description="Disordered" evidence="12">
    <location>
        <begin position="319"/>
        <end position="435"/>
    </location>
</feature>
<evidence type="ECO:0000256" key="3">
    <source>
        <dbReference type="ARBA" id="ARBA00022454"/>
    </source>
</evidence>
<comment type="catalytic activity">
    <reaction evidence="10 11">
        <text>a 5-hydroxymethyl-2'-deoxycytidine in DNA + 2-oxoglutarate + O2 = a 5-formyl-2'-deoxycytidine in DNA + succinate + CO2 + H2O</text>
        <dbReference type="Rhea" id="RHEA:53828"/>
        <dbReference type="Rhea" id="RHEA-COMP:13315"/>
        <dbReference type="Rhea" id="RHEA-COMP:13656"/>
        <dbReference type="ChEBI" id="CHEBI:15377"/>
        <dbReference type="ChEBI" id="CHEBI:15379"/>
        <dbReference type="ChEBI" id="CHEBI:16526"/>
        <dbReference type="ChEBI" id="CHEBI:16810"/>
        <dbReference type="ChEBI" id="CHEBI:30031"/>
        <dbReference type="ChEBI" id="CHEBI:136731"/>
        <dbReference type="ChEBI" id="CHEBI:137731"/>
        <dbReference type="EC" id="1.14.11.80"/>
    </reaction>
</comment>
<feature type="region of interest" description="Disordered" evidence="12">
    <location>
        <begin position="781"/>
        <end position="819"/>
    </location>
</feature>
<dbReference type="GO" id="GO:0040029">
    <property type="term" value="P:epigenetic regulation of gene expression"/>
    <property type="evidence" value="ECO:0007669"/>
    <property type="project" value="InterPro"/>
</dbReference>
<feature type="compositionally biased region" description="Basic and acidic residues" evidence="12">
    <location>
        <begin position="795"/>
        <end position="813"/>
    </location>
</feature>
<comment type="cofactor">
    <cofactor evidence="11">
        <name>Fe(2+)</name>
        <dbReference type="ChEBI" id="CHEBI:29033"/>
    </cofactor>
    <text evidence="11">Binds 1 Fe(2+) ion per subunit.</text>
</comment>
<comment type="catalytic activity">
    <reaction evidence="9 11">
        <text>a 5-formyl-2'-deoxycytidine in DNA + 2-oxoglutarate + O2 = a 5-carboxyl-2'-deoxycytidine in DNA + succinate + CO2 + H(+)</text>
        <dbReference type="Rhea" id="RHEA:53832"/>
        <dbReference type="Rhea" id="RHEA-COMP:13656"/>
        <dbReference type="Rhea" id="RHEA-COMP:13657"/>
        <dbReference type="ChEBI" id="CHEBI:15378"/>
        <dbReference type="ChEBI" id="CHEBI:15379"/>
        <dbReference type="ChEBI" id="CHEBI:16526"/>
        <dbReference type="ChEBI" id="CHEBI:16810"/>
        <dbReference type="ChEBI" id="CHEBI:30031"/>
        <dbReference type="ChEBI" id="CHEBI:137731"/>
        <dbReference type="ChEBI" id="CHEBI:137732"/>
        <dbReference type="EC" id="1.14.11.80"/>
    </reaction>
</comment>
<comment type="cofactor">
    <cofactor evidence="11">
        <name>Zn(2+)</name>
        <dbReference type="ChEBI" id="CHEBI:29105"/>
    </cofactor>
    <text evidence="11">The zinc ions have a structural role.</text>
</comment>
<keyword evidence="7 11" id="KW-0560">Oxidoreductase</keyword>
<comment type="function">
    <text evidence="11">Dioxygenase that catalyzes the conversion of the modified genomic base 5-methylcytosine (5mC) into 5-hydroxymethylcytosine (5hmC) and plays a key role in epigenetic chromatin reprogramming during embryonic development.</text>
</comment>
<dbReference type="AlphaFoldDB" id="A0A2G8KCQ9"/>
<evidence type="ECO:0000259" key="13">
    <source>
        <dbReference type="SMART" id="SM01333"/>
    </source>
</evidence>
<dbReference type="PANTHER" id="PTHR23358">
    <property type="entry name" value="METHYLCYTOSINE DIOXYGENASE TET"/>
    <property type="match status" value="1"/>
</dbReference>
<keyword evidence="6 11" id="KW-0223">Dioxygenase</keyword>
<feature type="domain" description="Methylcytosine dioxygenase TET1-3 oxygenase" evidence="13">
    <location>
        <begin position="159"/>
        <end position="757"/>
    </location>
</feature>
<sequence>MPKCGCLEHDPDEAPYYTHLGAGPSVPAIRKLMEKRFGKTGKCIRIEKLVYSGKEGKSSQGCPIAKWIIRRSCEEEKLLTLVRNRPGHHCETAYIIIAIVAWEGVENRAADYMYELLRTTLPLRAIPTMRKCATNEEKTCACQGFNPDTCGASFSFGCSWSMYYNACKFARSKTPRKFKLQDSDPQGEETLEAHFQHLAGDLGPLYRSLAPDSYSNQVAFEDHALDCRLGHAEGRPFSGVTACMDFCAHAHRDQQNMNNGATVVVTLTKDEIRKMRPKPGDEQLHILPLYYLDSTDEFGSSEGQQEKVRNGSLEVLTAYRHKSRLRQKPVIPKGAVRPRNSSHDKSSPAKGGKTVANLLASKSTNPEEKKKYSSTSSPSSASSSLPAACPSEEPSKELKKSSRSAFANPKETNSSAWTNVRPQYPPHGMEPTMHPGWSKEVMNGTYLQGGLRPNFGMHPELLNSMRPEGVLPGVNPQDYMSIFPQYSPYMPPGYPPMATAGLNGVISPEQLQQLQQANPHLSQMLPAYAMEAAYLMGNPYMRLPHYQHMEPVDIKPDPQKLSEMMGHSFGKMFAMQKGLSHGPETEQKYSKSLEQKQSLNGIYPKSYHPSNSVSQHQDAIWRPPIFHKDEPKATTTPINAMEQSVNALPNHGGVKDAKNKHIPCQTSISHLPKYAPVPLKVEDPERENSSPEPAEEEYYSDSEKCFEDPTIGGVAIALLHGSVLFEVAKRELHATSSLITPCRQKPTRISLVFYQHKQLNYKNHGLEMYEKKVEAKKALLMEEGKLPPTKKGQKRPAEEGKSSKAKHKKEDKSVIPTKQAVTPFTDTVVTVASYASTKVTGPYQSPPGKSSQHPTSAGSKPAKTEGI</sequence>
<feature type="region of interest" description="Disordered" evidence="12">
    <location>
        <begin position="838"/>
        <end position="867"/>
    </location>
</feature>
<comment type="caution">
    <text evidence="14">The sequence shown here is derived from an EMBL/GenBank/DDBJ whole genome shotgun (WGS) entry which is preliminary data.</text>
</comment>
<dbReference type="GO" id="GO:0005634">
    <property type="term" value="C:nucleus"/>
    <property type="evidence" value="ECO:0007669"/>
    <property type="project" value="UniProtKB-UniRule"/>
</dbReference>
<comment type="subcellular location">
    <subcellularLocation>
        <location evidence="1">Chromosome</location>
    </subcellularLocation>
</comment>
<dbReference type="GO" id="GO:0005694">
    <property type="term" value="C:chromosome"/>
    <property type="evidence" value="ECO:0007669"/>
    <property type="project" value="UniProtKB-SubCell"/>
</dbReference>
<dbReference type="Pfam" id="PF12851">
    <property type="entry name" value="Tet_JBP"/>
    <property type="match status" value="1"/>
</dbReference>
<dbReference type="Proteomes" id="UP000230750">
    <property type="component" value="Unassembled WGS sequence"/>
</dbReference>
<dbReference type="InterPro" id="IPR024779">
    <property type="entry name" value="2OGFeDO_JBP1/TET_oxygenase_dom"/>
</dbReference>
<comment type="catalytic activity">
    <reaction evidence="11">
        <text>a 5-methyl-2'-deoxycytidine in DNA + 2-oxoglutarate + O2 = a 5-hydroxymethyl-2'-deoxycytidine in DNA + succinate + CO2</text>
        <dbReference type="Rhea" id="RHEA:52636"/>
        <dbReference type="Rhea" id="RHEA-COMP:11370"/>
        <dbReference type="Rhea" id="RHEA-COMP:13315"/>
        <dbReference type="ChEBI" id="CHEBI:15379"/>
        <dbReference type="ChEBI" id="CHEBI:16526"/>
        <dbReference type="ChEBI" id="CHEBI:16810"/>
        <dbReference type="ChEBI" id="CHEBI:30031"/>
        <dbReference type="ChEBI" id="CHEBI:85454"/>
        <dbReference type="ChEBI" id="CHEBI:136731"/>
        <dbReference type="EC" id="1.14.11.80"/>
    </reaction>
</comment>
<evidence type="ECO:0000256" key="2">
    <source>
        <dbReference type="ARBA" id="ARBA00007502"/>
    </source>
</evidence>
<dbReference type="GO" id="GO:0008270">
    <property type="term" value="F:zinc ion binding"/>
    <property type="evidence" value="ECO:0007669"/>
    <property type="project" value="UniProtKB-UniRule"/>
</dbReference>
<protein>
    <recommendedName>
        <fullName evidence="11">Methylcytosine dioxygenase TET</fullName>
        <ecNumber evidence="11">1.14.11.80</ecNumber>
    </recommendedName>
</protein>
<evidence type="ECO:0000256" key="11">
    <source>
        <dbReference type="RuleBase" id="RU367064"/>
    </source>
</evidence>
<dbReference type="EC" id="1.14.11.80" evidence="11"/>
<evidence type="ECO:0000256" key="4">
    <source>
        <dbReference type="ARBA" id="ARBA00022723"/>
    </source>
</evidence>
<name>A0A2G8KCQ9_STIJA</name>
<feature type="compositionally biased region" description="Polar residues" evidence="12">
    <location>
        <begin position="838"/>
        <end position="858"/>
    </location>
</feature>
<gene>
    <name evidence="14" type="ORF">BSL78_17337</name>
</gene>
<proteinExistence type="inferred from homology"/>
<evidence type="ECO:0000256" key="8">
    <source>
        <dbReference type="ARBA" id="ARBA00023004"/>
    </source>
</evidence>
<evidence type="ECO:0000256" key="10">
    <source>
        <dbReference type="ARBA" id="ARBA00049431"/>
    </source>
</evidence>
<evidence type="ECO:0000256" key="1">
    <source>
        <dbReference type="ARBA" id="ARBA00004286"/>
    </source>
</evidence>
<dbReference type="InterPro" id="IPR046942">
    <property type="entry name" value="TET_oxygenase"/>
</dbReference>
<evidence type="ECO:0000313" key="15">
    <source>
        <dbReference type="Proteomes" id="UP000230750"/>
    </source>
</evidence>
<evidence type="ECO:0000256" key="12">
    <source>
        <dbReference type="SAM" id="MobiDB-lite"/>
    </source>
</evidence>
<evidence type="ECO:0000256" key="9">
    <source>
        <dbReference type="ARBA" id="ARBA00047840"/>
    </source>
</evidence>
<dbReference type="CDD" id="cd18892">
    <property type="entry name" value="TET"/>
    <property type="match status" value="1"/>
</dbReference>
<feature type="region of interest" description="Disordered" evidence="12">
    <location>
        <begin position="681"/>
        <end position="701"/>
    </location>
</feature>
<accession>A0A2G8KCQ9</accession>
<dbReference type="GO" id="GO:0045944">
    <property type="term" value="P:positive regulation of transcription by RNA polymerase II"/>
    <property type="evidence" value="ECO:0007669"/>
    <property type="project" value="TreeGrafter"/>
</dbReference>
<dbReference type="SMART" id="SM01333">
    <property type="entry name" value="Tet_JBP"/>
    <property type="match status" value="1"/>
</dbReference>
<dbReference type="EMBL" id="MRZV01000685">
    <property type="protein sequence ID" value="PIK45794.1"/>
    <property type="molecule type" value="Genomic_DNA"/>
</dbReference>
<feature type="compositionally biased region" description="Low complexity" evidence="12">
    <location>
        <begin position="373"/>
        <end position="392"/>
    </location>
</feature>
<evidence type="ECO:0000256" key="5">
    <source>
        <dbReference type="ARBA" id="ARBA00022833"/>
    </source>
</evidence>
<dbReference type="STRING" id="307972.A0A2G8KCQ9"/>
<comment type="similarity">
    <text evidence="2 11">Belongs to the TET family.</text>
</comment>
<keyword evidence="4 11" id="KW-0479">Metal-binding</keyword>
<feature type="compositionally biased region" description="Polar residues" evidence="12">
    <location>
        <begin position="410"/>
        <end position="421"/>
    </location>
</feature>
<keyword evidence="5 11" id="KW-0862">Zinc</keyword>